<evidence type="ECO:0000256" key="3">
    <source>
        <dbReference type="ARBA" id="ARBA00022519"/>
    </source>
</evidence>
<accession>A0A517VVI7</accession>
<evidence type="ECO:0000256" key="5">
    <source>
        <dbReference type="ARBA" id="ARBA00022989"/>
    </source>
</evidence>
<name>A0A517VVI7_9PLAN</name>
<evidence type="ECO:0000256" key="4">
    <source>
        <dbReference type="ARBA" id="ARBA00022692"/>
    </source>
</evidence>
<reference evidence="10 11" key="1">
    <citation type="submission" date="2019-03" db="EMBL/GenBank/DDBJ databases">
        <title>Deep-cultivation of Planctomycetes and their phenomic and genomic characterization uncovers novel biology.</title>
        <authorList>
            <person name="Wiegand S."/>
            <person name="Jogler M."/>
            <person name="Boedeker C."/>
            <person name="Pinto D."/>
            <person name="Vollmers J."/>
            <person name="Rivas-Marin E."/>
            <person name="Kohn T."/>
            <person name="Peeters S.H."/>
            <person name="Heuer A."/>
            <person name="Rast P."/>
            <person name="Oberbeckmann S."/>
            <person name="Bunk B."/>
            <person name="Jeske O."/>
            <person name="Meyerdierks A."/>
            <person name="Storesund J.E."/>
            <person name="Kallscheuer N."/>
            <person name="Luecker S."/>
            <person name="Lage O.M."/>
            <person name="Pohl T."/>
            <person name="Merkel B.J."/>
            <person name="Hornburger P."/>
            <person name="Mueller R.-W."/>
            <person name="Bruemmer F."/>
            <person name="Labrenz M."/>
            <person name="Spormann A.M."/>
            <person name="Op den Camp H."/>
            <person name="Overmann J."/>
            <person name="Amann R."/>
            <person name="Jetten M.S.M."/>
            <person name="Mascher T."/>
            <person name="Medema M.H."/>
            <person name="Devos D.P."/>
            <person name="Kaster A.-K."/>
            <person name="Ovreas L."/>
            <person name="Rohde M."/>
            <person name="Galperin M.Y."/>
            <person name="Jogler C."/>
        </authorList>
    </citation>
    <scope>NUCLEOTIDE SEQUENCE [LARGE SCALE GENOMIC DNA]</scope>
    <source>
        <strain evidence="10 11">V144</strain>
    </source>
</reference>
<comment type="subcellular location">
    <subcellularLocation>
        <location evidence="1">Membrane</location>
        <topology evidence="1">Multi-pass membrane protein</topology>
    </subcellularLocation>
</comment>
<dbReference type="GO" id="GO:0004252">
    <property type="term" value="F:serine-type endopeptidase activity"/>
    <property type="evidence" value="ECO:0007669"/>
    <property type="project" value="InterPro"/>
</dbReference>
<dbReference type="Gene3D" id="1.20.1540.10">
    <property type="entry name" value="Rhomboid-like"/>
    <property type="match status" value="1"/>
</dbReference>
<evidence type="ECO:0000313" key="11">
    <source>
        <dbReference type="Proteomes" id="UP000318704"/>
    </source>
</evidence>
<organism evidence="10 11">
    <name type="scientific">Gimesia aquarii</name>
    <dbReference type="NCBI Taxonomy" id="2527964"/>
    <lineage>
        <taxon>Bacteria</taxon>
        <taxon>Pseudomonadati</taxon>
        <taxon>Planctomycetota</taxon>
        <taxon>Planctomycetia</taxon>
        <taxon>Planctomycetales</taxon>
        <taxon>Planctomycetaceae</taxon>
        <taxon>Gimesia</taxon>
    </lineage>
</organism>
<dbReference type="GO" id="GO:0016020">
    <property type="term" value="C:membrane"/>
    <property type="evidence" value="ECO:0007669"/>
    <property type="project" value="UniProtKB-SubCell"/>
</dbReference>
<evidence type="ECO:0000256" key="7">
    <source>
        <dbReference type="SAM" id="MobiDB-lite"/>
    </source>
</evidence>
<proteinExistence type="predicted"/>
<evidence type="ECO:0000259" key="9">
    <source>
        <dbReference type="Pfam" id="PF01694"/>
    </source>
</evidence>
<dbReference type="Proteomes" id="UP000318704">
    <property type="component" value="Chromosome"/>
</dbReference>
<evidence type="ECO:0000256" key="8">
    <source>
        <dbReference type="SAM" id="Phobius"/>
    </source>
</evidence>
<feature type="region of interest" description="Disordered" evidence="7">
    <location>
        <begin position="394"/>
        <end position="422"/>
    </location>
</feature>
<feature type="transmembrane region" description="Helical" evidence="8">
    <location>
        <begin position="202"/>
        <end position="220"/>
    </location>
</feature>
<dbReference type="PANTHER" id="PTHR43066:SF26">
    <property type="entry name" value="RHOMBOID PROTEASE GLPG"/>
    <property type="match status" value="1"/>
</dbReference>
<keyword evidence="4 8" id="KW-0812">Transmembrane</keyword>
<evidence type="ECO:0000256" key="6">
    <source>
        <dbReference type="ARBA" id="ARBA00023136"/>
    </source>
</evidence>
<feature type="transmembrane region" description="Helical" evidence="8">
    <location>
        <begin position="142"/>
        <end position="162"/>
    </location>
</feature>
<gene>
    <name evidence="10" type="primary">gluP</name>
    <name evidence="10" type="ORF">V144x_24840</name>
</gene>
<dbReference type="PANTHER" id="PTHR43066">
    <property type="entry name" value="RHOMBOID-RELATED PROTEIN"/>
    <property type="match status" value="1"/>
</dbReference>
<dbReference type="AlphaFoldDB" id="A0A517VVI7"/>
<feature type="domain" description="Peptidase S54 rhomboid" evidence="9">
    <location>
        <begin position="82"/>
        <end position="220"/>
    </location>
</feature>
<evidence type="ECO:0000313" key="10">
    <source>
        <dbReference type="EMBL" id="QDT97013.1"/>
    </source>
</evidence>
<keyword evidence="10" id="KW-0378">Hydrolase</keyword>
<keyword evidence="5 8" id="KW-1133">Transmembrane helix</keyword>
<feature type="transmembrane region" description="Helical" evidence="8">
    <location>
        <begin position="227"/>
        <end position="246"/>
    </location>
</feature>
<feature type="transmembrane region" description="Helical" evidence="8">
    <location>
        <begin position="12"/>
        <end position="32"/>
    </location>
</feature>
<evidence type="ECO:0000256" key="1">
    <source>
        <dbReference type="ARBA" id="ARBA00004141"/>
    </source>
</evidence>
<evidence type="ECO:0000256" key="2">
    <source>
        <dbReference type="ARBA" id="ARBA00022475"/>
    </source>
</evidence>
<dbReference type="EMBL" id="CP037920">
    <property type="protein sequence ID" value="QDT97013.1"/>
    <property type="molecule type" value="Genomic_DNA"/>
</dbReference>
<dbReference type="InterPro" id="IPR035952">
    <property type="entry name" value="Rhomboid-like_sf"/>
</dbReference>
<dbReference type="GO" id="GO:0006508">
    <property type="term" value="P:proteolysis"/>
    <property type="evidence" value="ECO:0007669"/>
    <property type="project" value="UniProtKB-KW"/>
</dbReference>
<feature type="transmembrane region" description="Helical" evidence="8">
    <location>
        <begin position="84"/>
        <end position="110"/>
    </location>
</feature>
<dbReference type="RefSeq" id="WP_144985399.1">
    <property type="nucleotide sequence ID" value="NZ_CP037920.1"/>
</dbReference>
<sequence>MFYSFRKICAKYPVTAAYIAVAIGLFTAVQIYRVKNTSYGAEAFDDALWKLGAVQPLVFVHDHPLIKEKGYPTGGPFDLWAGEWWRILISGFHHGGILHLLMNCLAIGFLGRLIEPVMRFWVYAAFLILATFISLLPEYYFAHYPVGLSGGAYAMFGLLIYLRKTNADIAAVFTEREITWGCGWLILCFVLTKFNIMHIANAAHLAGFLYGLLAGAVLISRSRFAGTFRFTFIAAHLLIIPCTYLICNPVWNGKYYWYLARHENNLEQRIAYLKQGMELAPGEPKIGAELALSLYQTETVPMNSWKIILQSLNKNRSYDKGVQIARLIWGQFDSDKQKANALKIARNVFGNESDDWLERLNLDSETIAQVEVPLTGESGFPKEEFLFLKEAGQQVKPAKPKDLYAPPVDPRSPQSAVEGVTL</sequence>
<keyword evidence="3" id="KW-0997">Cell inner membrane</keyword>
<keyword evidence="6 8" id="KW-0472">Membrane</keyword>
<dbReference type="SUPFAM" id="SSF144091">
    <property type="entry name" value="Rhomboid-like"/>
    <property type="match status" value="1"/>
</dbReference>
<keyword evidence="10" id="KW-0645">Protease</keyword>
<protein>
    <submittedName>
        <fullName evidence="10">Rhomboid protease GluP</fullName>
        <ecNumber evidence="10">3.4.21.105</ecNumber>
    </submittedName>
</protein>
<dbReference type="Pfam" id="PF01694">
    <property type="entry name" value="Rhomboid"/>
    <property type="match status" value="1"/>
</dbReference>
<dbReference type="InterPro" id="IPR022764">
    <property type="entry name" value="Peptidase_S54_rhomboid_dom"/>
</dbReference>
<keyword evidence="2" id="KW-1003">Cell membrane</keyword>
<dbReference type="KEGG" id="gaw:V144x_24840"/>
<feature type="transmembrane region" description="Helical" evidence="8">
    <location>
        <begin position="117"/>
        <end position="136"/>
    </location>
</feature>
<dbReference type="EC" id="3.4.21.105" evidence="10"/>